<comment type="caution">
    <text evidence="2">The sequence shown here is derived from an EMBL/GenBank/DDBJ whole genome shotgun (WGS) entry which is preliminary data.</text>
</comment>
<sequence>VCRTHSPSRCLRTASTGRTGTPRASTVPTSSPARTRRSFATSSISPWTSTLCTRRGSLQVAGTAVAATTEAAATSVSPATRPTRAHVQPASRRSTTTTVPMVSEAPQTFNKTKLVALVLCQSFSVLKS</sequence>
<name>Q4TD56_TETNG</name>
<gene>
    <name evidence="2" type="ORF">GSTENG00002978001</name>
</gene>
<evidence type="ECO:0000256" key="1">
    <source>
        <dbReference type="SAM" id="MobiDB-lite"/>
    </source>
</evidence>
<dbReference type="AlphaFoldDB" id="Q4TD56"/>
<feature type="region of interest" description="Disordered" evidence="1">
    <location>
        <begin position="1"/>
        <end position="40"/>
    </location>
</feature>
<protein>
    <submittedName>
        <fullName evidence="2">(spotted green pufferfish) hypothetical protein</fullName>
    </submittedName>
</protein>
<feature type="region of interest" description="Disordered" evidence="1">
    <location>
        <begin position="73"/>
        <end position="98"/>
    </location>
</feature>
<dbReference type="KEGG" id="tng:GSTEN00002978G001"/>
<accession>Q4TD56</accession>
<reference evidence="2" key="2">
    <citation type="submission" date="2004-02" db="EMBL/GenBank/DDBJ databases">
        <authorList>
            <consortium name="Genoscope"/>
            <consortium name="Whitehead Institute Centre for Genome Research"/>
        </authorList>
    </citation>
    <scope>NUCLEOTIDE SEQUENCE</scope>
</reference>
<feature type="compositionally biased region" description="Polar residues" evidence="1">
    <location>
        <begin position="13"/>
        <end position="40"/>
    </location>
</feature>
<dbReference type="EMBL" id="CAAE01006496">
    <property type="protein sequence ID" value="CAF89176.1"/>
    <property type="molecule type" value="Genomic_DNA"/>
</dbReference>
<proteinExistence type="predicted"/>
<feature type="non-terminal residue" evidence="2">
    <location>
        <position position="128"/>
    </location>
</feature>
<evidence type="ECO:0000313" key="2">
    <source>
        <dbReference type="EMBL" id="CAF89176.1"/>
    </source>
</evidence>
<organism evidence="2">
    <name type="scientific">Tetraodon nigroviridis</name>
    <name type="common">Spotted green pufferfish</name>
    <name type="synonym">Chelonodon nigroviridis</name>
    <dbReference type="NCBI Taxonomy" id="99883"/>
    <lineage>
        <taxon>Eukaryota</taxon>
        <taxon>Metazoa</taxon>
        <taxon>Chordata</taxon>
        <taxon>Craniata</taxon>
        <taxon>Vertebrata</taxon>
        <taxon>Euteleostomi</taxon>
        <taxon>Actinopterygii</taxon>
        <taxon>Neopterygii</taxon>
        <taxon>Teleostei</taxon>
        <taxon>Neoteleostei</taxon>
        <taxon>Acanthomorphata</taxon>
        <taxon>Eupercaria</taxon>
        <taxon>Tetraodontiformes</taxon>
        <taxon>Tetradontoidea</taxon>
        <taxon>Tetraodontidae</taxon>
        <taxon>Tetraodon</taxon>
    </lineage>
</organism>
<reference evidence="2" key="1">
    <citation type="journal article" date="2004" name="Nature">
        <title>Genome duplication in the teleost fish Tetraodon nigroviridis reveals the early vertebrate proto-karyotype.</title>
        <authorList>
            <person name="Jaillon O."/>
            <person name="Aury J.-M."/>
            <person name="Brunet F."/>
            <person name="Petit J.-L."/>
            <person name="Stange-Thomann N."/>
            <person name="Mauceli E."/>
            <person name="Bouneau L."/>
            <person name="Fischer C."/>
            <person name="Ozouf-Costaz C."/>
            <person name="Bernot A."/>
            <person name="Nicaud S."/>
            <person name="Jaffe D."/>
            <person name="Fisher S."/>
            <person name="Lutfalla G."/>
            <person name="Dossat C."/>
            <person name="Segurens B."/>
            <person name="Dasilva C."/>
            <person name="Salanoubat M."/>
            <person name="Levy M."/>
            <person name="Boudet N."/>
            <person name="Castellano S."/>
            <person name="Anthouard V."/>
            <person name="Jubin C."/>
            <person name="Castelli V."/>
            <person name="Katinka M."/>
            <person name="Vacherie B."/>
            <person name="Biemont C."/>
            <person name="Skalli Z."/>
            <person name="Cattolico L."/>
            <person name="Poulain J."/>
            <person name="De Berardinis V."/>
            <person name="Cruaud C."/>
            <person name="Duprat S."/>
            <person name="Brottier P."/>
            <person name="Coutanceau J.-P."/>
            <person name="Gouzy J."/>
            <person name="Parra G."/>
            <person name="Lardier G."/>
            <person name="Chapple C."/>
            <person name="McKernan K.J."/>
            <person name="McEwan P."/>
            <person name="Bosak S."/>
            <person name="Kellis M."/>
            <person name="Volff J.-N."/>
            <person name="Guigo R."/>
            <person name="Zody M.C."/>
            <person name="Mesirov J."/>
            <person name="Lindblad-Toh K."/>
            <person name="Birren B."/>
            <person name="Nusbaum C."/>
            <person name="Kahn D."/>
            <person name="Robinson-Rechavi M."/>
            <person name="Laudet V."/>
            <person name="Schachter V."/>
            <person name="Quetier F."/>
            <person name="Saurin W."/>
            <person name="Scarpelli C."/>
            <person name="Wincker P."/>
            <person name="Lander E.S."/>
            <person name="Weissenbach J."/>
            <person name="Roest Crollius H."/>
        </authorList>
    </citation>
    <scope>NUCLEOTIDE SEQUENCE [LARGE SCALE GENOMIC DNA]</scope>
</reference>